<feature type="domain" description="Histidine kinase" evidence="5">
    <location>
        <begin position="149"/>
        <end position="368"/>
    </location>
</feature>
<proteinExistence type="predicted"/>
<dbReference type="Pfam" id="PF02518">
    <property type="entry name" value="HATPase_c"/>
    <property type="match status" value="1"/>
</dbReference>
<evidence type="ECO:0000256" key="1">
    <source>
        <dbReference type="ARBA" id="ARBA00000085"/>
    </source>
</evidence>
<dbReference type="SUPFAM" id="SSF55874">
    <property type="entry name" value="ATPase domain of HSP90 chaperone/DNA topoisomerase II/histidine kinase"/>
    <property type="match status" value="1"/>
</dbReference>
<dbReference type="SUPFAM" id="SSF55785">
    <property type="entry name" value="PYP-like sensor domain (PAS domain)"/>
    <property type="match status" value="1"/>
</dbReference>
<dbReference type="Gene3D" id="3.30.450.20">
    <property type="entry name" value="PAS domain"/>
    <property type="match status" value="1"/>
</dbReference>
<protein>
    <recommendedName>
        <fullName evidence="2">histidine kinase</fullName>
        <ecNumber evidence="2">2.7.13.3</ecNumber>
    </recommendedName>
</protein>
<dbReference type="InterPro" id="IPR035965">
    <property type="entry name" value="PAS-like_dom_sf"/>
</dbReference>
<dbReference type="PROSITE" id="PS50109">
    <property type="entry name" value="HIS_KIN"/>
    <property type="match status" value="1"/>
</dbReference>
<dbReference type="InterPro" id="IPR036890">
    <property type="entry name" value="HATPase_C_sf"/>
</dbReference>
<dbReference type="SMART" id="SM00387">
    <property type="entry name" value="HATPase_c"/>
    <property type="match status" value="1"/>
</dbReference>
<dbReference type="CDD" id="cd00130">
    <property type="entry name" value="PAS"/>
    <property type="match status" value="1"/>
</dbReference>
<organism evidence="6 7">
    <name type="scientific">Hymenobacter amundsenii</name>
    <dbReference type="NCBI Taxonomy" id="2006685"/>
    <lineage>
        <taxon>Bacteria</taxon>
        <taxon>Pseudomonadati</taxon>
        <taxon>Bacteroidota</taxon>
        <taxon>Cytophagia</taxon>
        <taxon>Cytophagales</taxon>
        <taxon>Hymenobacteraceae</taxon>
        <taxon>Hymenobacter</taxon>
    </lineage>
</organism>
<dbReference type="InterPro" id="IPR003594">
    <property type="entry name" value="HATPase_dom"/>
</dbReference>
<dbReference type="Proteomes" id="UP000197277">
    <property type="component" value="Unassembled WGS sequence"/>
</dbReference>
<keyword evidence="7" id="KW-1185">Reference proteome</keyword>
<sequence length="385" mass="42665">MFFLFSRAMLDFAALFLAQANASAQVHFVYDIAAGRVIFVNHAYEQVLFGTGAGVNAELPALLARIHPDDRGYLAEHWARWVQGEQLSEINVRLQRVNESAQWFAAIPYYHPAATGALLVCTLHDISAAKHHQANSDLFNSRKNVTLEVLSHDASGAFIMIEQLAQYLRDELPAAVKPEVGQMLKMLENTSRESVKMIRDLIRLEFTAAVATNLKIDRVDVGEILRGPLEQLHIGYELLGHHFAYELPEVAVYANLDVSKFTQVVINLVSNAMKFTRDEGHVRVAVVGLFDRVRVEISDDGIGIPAPMLPYLFERFTRARRLGLRGEETVGLGLSLCKTIVEWHEGTLSVASTEGEGSVFTVEIPLAEGVDSRLPDELAAAVVFS</sequence>
<feature type="signal peptide" evidence="4">
    <location>
        <begin position="1"/>
        <end position="24"/>
    </location>
</feature>
<comment type="caution">
    <text evidence="6">The sequence shown here is derived from an EMBL/GenBank/DDBJ whole genome shotgun (WGS) entry which is preliminary data.</text>
</comment>
<evidence type="ECO:0000256" key="2">
    <source>
        <dbReference type="ARBA" id="ARBA00012438"/>
    </source>
</evidence>
<name>A0A246FGI5_9BACT</name>
<dbReference type="EMBL" id="NIRR01000050">
    <property type="protein sequence ID" value="OWP61647.1"/>
    <property type="molecule type" value="Genomic_DNA"/>
</dbReference>
<evidence type="ECO:0000256" key="3">
    <source>
        <dbReference type="ARBA" id="ARBA00022553"/>
    </source>
</evidence>
<comment type="catalytic activity">
    <reaction evidence="1">
        <text>ATP + protein L-histidine = ADP + protein N-phospho-L-histidine.</text>
        <dbReference type="EC" id="2.7.13.3"/>
    </reaction>
</comment>
<evidence type="ECO:0000256" key="4">
    <source>
        <dbReference type="SAM" id="SignalP"/>
    </source>
</evidence>
<evidence type="ECO:0000313" key="6">
    <source>
        <dbReference type="EMBL" id="OWP61647.1"/>
    </source>
</evidence>
<dbReference type="PRINTS" id="PR00344">
    <property type="entry name" value="BCTRLSENSOR"/>
</dbReference>
<dbReference type="InterPro" id="IPR005467">
    <property type="entry name" value="His_kinase_dom"/>
</dbReference>
<reference evidence="6 7" key="1">
    <citation type="submission" date="2017-06" db="EMBL/GenBank/DDBJ databases">
        <title>Hymenobacter amundsenii sp. nov. isolated from regoliths in Antarctica.</title>
        <authorList>
            <person name="Sedlacek I."/>
            <person name="Kralova S."/>
            <person name="Pantucek R."/>
            <person name="Svec P."/>
            <person name="Holochova P."/>
            <person name="Stankova E."/>
            <person name="Vrbovska V."/>
            <person name="Busse H.-J."/>
        </authorList>
    </citation>
    <scope>NUCLEOTIDE SEQUENCE [LARGE SCALE GENOMIC DNA]</scope>
    <source>
        <strain evidence="6 7">CCM 8682</strain>
    </source>
</reference>
<dbReference type="InterPro" id="IPR000014">
    <property type="entry name" value="PAS"/>
</dbReference>
<dbReference type="EC" id="2.7.13.3" evidence="2"/>
<keyword evidence="3" id="KW-0597">Phosphoprotein</keyword>
<evidence type="ECO:0000313" key="7">
    <source>
        <dbReference type="Proteomes" id="UP000197277"/>
    </source>
</evidence>
<dbReference type="GO" id="GO:0000155">
    <property type="term" value="F:phosphorelay sensor kinase activity"/>
    <property type="evidence" value="ECO:0007669"/>
    <property type="project" value="TreeGrafter"/>
</dbReference>
<dbReference type="Gene3D" id="3.30.565.10">
    <property type="entry name" value="Histidine kinase-like ATPase, C-terminal domain"/>
    <property type="match status" value="1"/>
</dbReference>
<dbReference type="InterPro" id="IPR004358">
    <property type="entry name" value="Sig_transdc_His_kin-like_C"/>
</dbReference>
<accession>A0A246FGI5</accession>
<keyword evidence="4" id="KW-0732">Signal</keyword>
<gene>
    <name evidence="6" type="ORF">CDA63_18315</name>
</gene>
<dbReference type="PANTHER" id="PTHR43547">
    <property type="entry name" value="TWO-COMPONENT HISTIDINE KINASE"/>
    <property type="match status" value="1"/>
</dbReference>
<dbReference type="AlphaFoldDB" id="A0A246FGI5"/>
<evidence type="ECO:0000259" key="5">
    <source>
        <dbReference type="PROSITE" id="PS50109"/>
    </source>
</evidence>
<feature type="chain" id="PRO_5012037897" description="histidine kinase" evidence="4">
    <location>
        <begin position="25"/>
        <end position="385"/>
    </location>
</feature>
<dbReference type="PANTHER" id="PTHR43547:SF2">
    <property type="entry name" value="HYBRID SIGNAL TRANSDUCTION HISTIDINE KINASE C"/>
    <property type="match status" value="1"/>
</dbReference>